<dbReference type="Proteomes" id="UP000226525">
    <property type="component" value="Unassembled WGS sequence"/>
</dbReference>
<feature type="binding site" evidence="1">
    <location>
        <position position="283"/>
    </location>
    <ligand>
        <name>Zn(2+)</name>
        <dbReference type="ChEBI" id="CHEBI:29105"/>
        <label>1</label>
    </ligand>
</feature>
<dbReference type="InterPro" id="IPR011059">
    <property type="entry name" value="Metal-dep_hydrolase_composite"/>
</dbReference>
<dbReference type="GO" id="GO:0046872">
    <property type="term" value="F:metal ion binding"/>
    <property type="evidence" value="ECO:0007669"/>
    <property type="project" value="UniProtKB-KW"/>
</dbReference>
<keyword evidence="1" id="KW-0862">Zinc</keyword>
<sequence length="387" mass="42148">MKSFEIGFNMIIRNVTPLNNSNTESQLIDLEIEKGKITRLGLQLDNPKGHKEYSFENAMISRGWVDLHVHVYFGATDISIRPEQAGLETGVTTLVDCGSAGEANFIGFSEFIAKQAKERLFAFLNIGSIGLVACNRISELSLGFRSVNVERTLKTIENYPDLIRGVKCRASHVITGDLGAEAVRVARKVARVAGLPLIVHVGEPPPLLEDVLDLLEEGDVVTHAFHGKPGGNLMEDQRSLAAVHEARARGVLLDVGHGAASFSFKVMRFARDNGIETDLISTDLHRNSIKGPAYDLPTTFSKLLNLGMPLEKVIAAGSTRPSAFLDPTEGDDWLTVGQKADLTVFRVDQTNTSVKDSLGDSLNLTKLIHPLLAVQGIHHAECGLRLQ</sequence>
<evidence type="ECO:0000313" key="4">
    <source>
        <dbReference type="EMBL" id="MAH63898.1"/>
    </source>
</evidence>
<dbReference type="InterPro" id="IPR020043">
    <property type="entry name" value="Deacetylase_Atu3266-like"/>
</dbReference>
<dbReference type="Gene3D" id="2.30.40.10">
    <property type="entry name" value="Urease, subunit C, domain 1"/>
    <property type="match status" value="1"/>
</dbReference>
<dbReference type="SUPFAM" id="SSF51338">
    <property type="entry name" value="Composite domain of metallo-dependent hydrolases"/>
    <property type="match status" value="1"/>
</dbReference>
<reference evidence="5" key="1">
    <citation type="submission" date="2017-09" db="EMBL/GenBank/DDBJ databases">
        <title>The Reconstruction of 2,631 Draft Metagenome-Assembled Genomes from the Global Oceans.</title>
        <authorList>
            <person name="Tully B.J."/>
            <person name="Graham E.D."/>
            <person name="Heidelberg J.F."/>
        </authorList>
    </citation>
    <scope>NUCLEOTIDE SEQUENCE [LARGE SCALE GENOMIC DNA]</scope>
</reference>
<dbReference type="PANTHER" id="PTHR42717">
    <property type="entry name" value="DIHYDROOROTASE-RELATED"/>
    <property type="match status" value="1"/>
</dbReference>
<feature type="binding site" evidence="1">
    <location>
        <position position="200"/>
    </location>
    <ligand>
        <name>Zn(2+)</name>
        <dbReference type="ChEBI" id="CHEBI:29105"/>
        <label>2</label>
    </ligand>
</feature>
<dbReference type="InterPro" id="IPR032466">
    <property type="entry name" value="Metal_Hydrolase"/>
</dbReference>
<feature type="binding site" description="via carbamate group" evidence="1">
    <location>
        <position position="167"/>
    </location>
    <ligand>
        <name>Zn(2+)</name>
        <dbReference type="ChEBI" id="CHEBI:29105"/>
        <label>2</label>
    </ligand>
</feature>
<feature type="site" description="Transition state stabilizer" evidence="3">
    <location>
        <position position="169"/>
    </location>
</feature>
<name>A0A2D6YL18_9DELT</name>
<evidence type="ECO:0000313" key="5">
    <source>
        <dbReference type="Proteomes" id="UP000226525"/>
    </source>
</evidence>
<feature type="binding site" evidence="1">
    <location>
        <position position="68"/>
    </location>
    <ligand>
        <name>Zn(2+)</name>
        <dbReference type="ChEBI" id="CHEBI:29105"/>
        <label>1</label>
    </ligand>
</feature>
<evidence type="ECO:0000256" key="3">
    <source>
        <dbReference type="PIRSR" id="PIRSR039004-3"/>
    </source>
</evidence>
<feature type="binding site" evidence="1">
    <location>
        <position position="223"/>
    </location>
    <ligand>
        <name>Zn(2+)</name>
        <dbReference type="ChEBI" id="CHEBI:29105"/>
        <label>2</label>
    </ligand>
</feature>
<feature type="modified residue" description="N6-carboxylysine" evidence="2">
    <location>
        <position position="167"/>
    </location>
</feature>
<proteinExistence type="predicted"/>
<evidence type="ECO:0000256" key="2">
    <source>
        <dbReference type="PIRSR" id="PIRSR039004-2"/>
    </source>
</evidence>
<dbReference type="AlphaFoldDB" id="A0A2D6YL18"/>
<feature type="binding site" description="via carbamate group" evidence="1">
    <location>
        <position position="167"/>
    </location>
    <ligand>
        <name>Zn(2+)</name>
        <dbReference type="ChEBI" id="CHEBI:29105"/>
        <label>1</label>
    </ligand>
</feature>
<organism evidence="4 5">
    <name type="scientific">SAR324 cluster bacterium</name>
    <dbReference type="NCBI Taxonomy" id="2024889"/>
    <lineage>
        <taxon>Bacteria</taxon>
        <taxon>Deltaproteobacteria</taxon>
        <taxon>SAR324 cluster</taxon>
    </lineage>
</organism>
<dbReference type="EMBL" id="NZEX01000122">
    <property type="protein sequence ID" value="MAH63898.1"/>
    <property type="molecule type" value="Genomic_DNA"/>
</dbReference>
<dbReference type="GO" id="GO:0019213">
    <property type="term" value="F:deacetylase activity"/>
    <property type="evidence" value="ECO:0007669"/>
    <property type="project" value="InterPro"/>
</dbReference>
<protein>
    <submittedName>
        <fullName evidence="4">Amidohydrolase/deacetylase family metallohydrolase</fullName>
    </submittedName>
</protein>
<dbReference type="PANTHER" id="PTHR42717:SF1">
    <property type="entry name" value="IMIDAZOLONEPROPIONASE AND RELATED AMIDOHYDROLASES"/>
    <property type="match status" value="1"/>
</dbReference>
<accession>A0A2D6YL18</accession>
<dbReference type="GO" id="GO:0016810">
    <property type="term" value="F:hydrolase activity, acting on carbon-nitrogen (but not peptide) bonds"/>
    <property type="evidence" value="ECO:0007669"/>
    <property type="project" value="InterPro"/>
</dbReference>
<keyword evidence="4" id="KW-0378">Hydrolase</keyword>
<evidence type="ECO:0000256" key="1">
    <source>
        <dbReference type="PIRSR" id="PIRSR039004-1"/>
    </source>
</evidence>
<dbReference type="Gene3D" id="3.20.20.140">
    <property type="entry name" value="Metal-dependent hydrolases"/>
    <property type="match status" value="1"/>
</dbReference>
<dbReference type="SUPFAM" id="SSF51556">
    <property type="entry name" value="Metallo-dependent hydrolases"/>
    <property type="match status" value="1"/>
</dbReference>
<comment type="caution">
    <text evidence="4">The sequence shown here is derived from an EMBL/GenBank/DDBJ whole genome shotgun (WGS) entry which is preliminary data.</text>
</comment>
<dbReference type="PIRSF" id="PIRSF039004">
    <property type="entry name" value="ADE_EF_0837"/>
    <property type="match status" value="1"/>
</dbReference>
<gene>
    <name evidence="4" type="ORF">CMN54_10735</name>
</gene>
<feature type="binding site" evidence="1">
    <location>
        <position position="70"/>
    </location>
    <ligand>
        <name>Zn(2+)</name>
        <dbReference type="ChEBI" id="CHEBI:29105"/>
        <label>1</label>
    </ligand>
</feature>
<keyword evidence="1" id="KW-0479">Metal-binding</keyword>
<dbReference type="NCBIfam" id="NF006689">
    <property type="entry name" value="PRK09237.1"/>
    <property type="match status" value="1"/>
</dbReference>